<keyword evidence="7" id="KW-0676">Redox-active center</keyword>
<feature type="chain" id="PRO_5001729886" description="protein disulfide-isomerase" evidence="9">
    <location>
        <begin position="27"/>
        <end position="616"/>
    </location>
</feature>
<dbReference type="OMA" id="PYIQYNE"/>
<dbReference type="OrthoDB" id="427280at2759"/>
<reference evidence="10 11" key="1">
    <citation type="submission" date="2014-06" db="EMBL/GenBank/DDBJ databases">
        <authorList>
            <person name="Swart Estienne"/>
        </authorList>
    </citation>
    <scope>NUCLEOTIDE SEQUENCE [LARGE SCALE GENOMIC DNA]</scope>
    <source>
        <strain evidence="10 11">130c</strain>
    </source>
</reference>
<evidence type="ECO:0000256" key="3">
    <source>
        <dbReference type="ARBA" id="ARBA00006347"/>
    </source>
</evidence>
<evidence type="ECO:0000256" key="1">
    <source>
        <dbReference type="ARBA" id="ARBA00001182"/>
    </source>
</evidence>
<keyword evidence="9" id="KW-0732">Signal</keyword>
<dbReference type="PROSITE" id="PS51257">
    <property type="entry name" value="PROKAR_LIPOPROTEIN"/>
    <property type="match status" value="1"/>
</dbReference>
<evidence type="ECO:0000313" key="11">
    <source>
        <dbReference type="Proteomes" id="UP000039865"/>
    </source>
</evidence>
<dbReference type="EC" id="5.3.4.1" evidence="4"/>
<feature type="region of interest" description="Disordered" evidence="8">
    <location>
        <begin position="596"/>
        <end position="616"/>
    </location>
</feature>
<organism evidence="10 11">
    <name type="scientific">Stylonychia lemnae</name>
    <name type="common">Ciliate</name>
    <dbReference type="NCBI Taxonomy" id="5949"/>
    <lineage>
        <taxon>Eukaryota</taxon>
        <taxon>Sar</taxon>
        <taxon>Alveolata</taxon>
        <taxon>Ciliophora</taxon>
        <taxon>Intramacronucleata</taxon>
        <taxon>Spirotrichea</taxon>
        <taxon>Stichotrichia</taxon>
        <taxon>Sporadotrichida</taxon>
        <taxon>Oxytrichidae</taxon>
        <taxon>Stylonychinae</taxon>
        <taxon>Stylonychia</taxon>
    </lineage>
</organism>
<evidence type="ECO:0000256" key="2">
    <source>
        <dbReference type="ARBA" id="ARBA00004319"/>
    </source>
</evidence>
<proteinExistence type="inferred from homology"/>
<sequence length="616" mass="71861">MWFSCRSHVLQYLSLAIILSCFLTQAQKFPNLDLRQNKVIDESPGNFRGCSADLPNLSVGDQNLTQSNFEKFKKANNLFVLGLSDSGCPQCCTSEELLLSLQQDFSTSKYLNKKNKIKIARLDISKKYDFIEKEGIMTQSSPSMFVYFDGQYYIFEGNVQSKVEFLHFMNKIINPLITLKTDEDVQKFLNQNEEFQENTKFFDKNYLALGDVFKNRKTKTRVIAFIYDKEDYTDELKNLRQTGRFSAKRDELRIALVPDKKIIKKYKAKYGTLWFPEGTYSTIMLKRYDGQTFYSDLLGDGSGILSYQYWINKKSINLVEETNTDTFRVFEMIRQPILVAFVDMKSKDKKVFKESINLVDNVLKEVAPAFFHGLIISYADNTLYHKHRKLLGITHDKIPAISINNNEQKVVPYPEDQLFTVELMKKWLSKFVKGQLETKDSGFGSIIDAEIKYMMPDCLMITRHTFVDKVFEEGKDAIVFLYTSSVEDETQRMVAGKFNEAAQKFKQMKINSVTFYAYDVNVENQPPRIEQQEVPIIYFFPAYHKNPPYSKYLGQAKASEIAEFIKKKADIKFEMTIDLAQQEQFQEMRIKSMMEEQERKNSMKMIEDELKRRGEL</sequence>
<dbReference type="Proteomes" id="UP000039865">
    <property type="component" value="Unassembled WGS sequence"/>
</dbReference>
<dbReference type="InParanoid" id="A0A078B8V5"/>
<dbReference type="Pfam" id="PF13848">
    <property type="entry name" value="Thioredoxin_6"/>
    <property type="match status" value="1"/>
</dbReference>
<feature type="signal peptide" evidence="9">
    <location>
        <begin position="1"/>
        <end position="26"/>
    </location>
</feature>
<dbReference type="EMBL" id="CCKQ01018846">
    <property type="protein sequence ID" value="CDW90844.1"/>
    <property type="molecule type" value="Genomic_DNA"/>
</dbReference>
<dbReference type="InterPro" id="IPR036249">
    <property type="entry name" value="Thioredoxin-like_sf"/>
</dbReference>
<gene>
    <name evidence="10" type="primary">Contig19281.g20439</name>
    <name evidence="10" type="ORF">STYLEM_19991</name>
</gene>
<dbReference type="PANTHER" id="PTHR18929">
    <property type="entry name" value="PROTEIN DISULFIDE ISOMERASE"/>
    <property type="match status" value="1"/>
</dbReference>
<dbReference type="GO" id="GO:0006457">
    <property type="term" value="P:protein folding"/>
    <property type="evidence" value="ECO:0007669"/>
    <property type="project" value="TreeGrafter"/>
</dbReference>
<evidence type="ECO:0000256" key="7">
    <source>
        <dbReference type="ARBA" id="ARBA00023284"/>
    </source>
</evidence>
<keyword evidence="6" id="KW-0413">Isomerase</keyword>
<dbReference type="AlphaFoldDB" id="A0A078B8V5"/>
<dbReference type="GO" id="GO:0005788">
    <property type="term" value="C:endoplasmic reticulum lumen"/>
    <property type="evidence" value="ECO:0007669"/>
    <property type="project" value="UniProtKB-SubCell"/>
</dbReference>
<evidence type="ECO:0000313" key="10">
    <source>
        <dbReference type="EMBL" id="CDW90844.1"/>
    </source>
</evidence>
<comment type="subcellular location">
    <subcellularLocation>
        <location evidence="2">Endoplasmic reticulum lumen</location>
    </subcellularLocation>
</comment>
<comment type="similarity">
    <text evidence="3">Belongs to the protein disulfide isomerase family.</text>
</comment>
<keyword evidence="5" id="KW-0256">Endoplasmic reticulum</keyword>
<evidence type="ECO:0000256" key="4">
    <source>
        <dbReference type="ARBA" id="ARBA00012723"/>
    </source>
</evidence>
<dbReference type="PANTHER" id="PTHR18929:SF132">
    <property type="entry name" value="PROTEIN DISULFIDE-ISOMERASE A3"/>
    <property type="match status" value="1"/>
</dbReference>
<dbReference type="Gene3D" id="3.40.30.10">
    <property type="entry name" value="Glutaredoxin"/>
    <property type="match status" value="3"/>
</dbReference>
<keyword evidence="11" id="KW-1185">Reference proteome</keyword>
<evidence type="ECO:0000256" key="9">
    <source>
        <dbReference type="SAM" id="SignalP"/>
    </source>
</evidence>
<evidence type="ECO:0000256" key="6">
    <source>
        <dbReference type="ARBA" id="ARBA00023235"/>
    </source>
</evidence>
<protein>
    <recommendedName>
        <fullName evidence="4">protein disulfide-isomerase</fullName>
        <ecNumber evidence="4">5.3.4.1</ecNumber>
    </recommendedName>
</protein>
<evidence type="ECO:0000256" key="8">
    <source>
        <dbReference type="SAM" id="MobiDB-lite"/>
    </source>
</evidence>
<dbReference type="GO" id="GO:0003756">
    <property type="term" value="F:protein disulfide isomerase activity"/>
    <property type="evidence" value="ECO:0007669"/>
    <property type="project" value="UniProtKB-EC"/>
</dbReference>
<accession>A0A078B8V5</accession>
<dbReference type="GO" id="GO:0034976">
    <property type="term" value="P:response to endoplasmic reticulum stress"/>
    <property type="evidence" value="ECO:0007669"/>
    <property type="project" value="TreeGrafter"/>
</dbReference>
<comment type="catalytic activity">
    <reaction evidence="1">
        <text>Catalyzes the rearrangement of -S-S- bonds in proteins.</text>
        <dbReference type="EC" id="5.3.4.1"/>
    </reaction>
</comment>
<name>A0A078B8V5_STYLE</name>
<dbReference type="SUPFAM" id="SSF52833">
    <property type="entry name" value="Thioredoxin-like"/>
    <property type="match status" value="3"/>
</dbReference>
<evidence type="ECO:0000256" key="5">
    <source>
        <dbReference type="ARBA" id="ARBA00022824"/>
    </source>
</evidence>